<name>W7J6C4_9PSEU</name>
<accession>W7J6C4</accession>
<proteinExistence type="predicted"/>
<dbReference type="RefSeq" id="WP_035282883.1">
    <property type="nucleotide sequence ID" value="NZ_AYXG01000103.1"/>
</dbReference>
<organism evidence="1 2">
    <name type="scientific">Actinokineospora spheciospongiae</name>
    <dbReference type="NCBI Taxonomy" id="909613"/>
    <lineage>
        <taxon>Bacteria</taxon>
        <taxon>Bacillati</taxon>
        <taxon>Actinomycetota</taxon>
        <taxon>Actinomycetes</taxon>
        <taxon>Pseudonocardiales</taxon>
        <taxon>Pseudonocardiaceae</taxon>
        <taxon>Actinokineospora</taxon>
    </lineage>
</organism>
<keyword evidence="2" id="KW-1185">Reference proteome</keyword>
<dbReference type="STRING" id="909613.UO65_2977"/>
<protein>
    <submittedName>
        <fullName evidence="1">Uncharacterized protein</fullName>
    </submittedName>
</protein>
<dbReference type="AlphaFoldDB" id="W7J6C4"/>
<evidence type="ECO:0000313" key="2">
    <source>
        <dbReference type="Proteomes" id="UP000019277"/>
    </source>
</evidence>
<accession>A0A8E2X0L9</accession>
<comment type="caution">
    <text evidence="1">The sequence shown here is derived from an EMBL/GenBank/DDBJ whole genome shotgun (WGS) entry which is preliminary data.</text>
</comment>
<sequence length="77" mass="8319">MTIGTADNPLLPGTPTIPVSFVTALQTLVTTAHQIYYSLEMGLLNPAEVERLESLETSVLHTCHRLLAEQITRTGAA</sequence>
<evidence type="ECO:0000313" key="1">
    <source>
        <dbReference type="EMBL" id="EWC61619.1"/>
    </source>
</evidence>
<gene>
    <name evidence="1" type="ORF">UO65_2977</name>
</gene>
<dbReference type="Proteomes" id="UP000019277">
    <property type="component" value="Unassembled WGS sequence"/>
</dbReference>
<dbReference type="EMBL" id="AYXG01000103">
    <property type="protein sequence ID" value="EWC61619.1"/>
    <property type="molecule type" value="Genomic_DNA"/>
</dbReference>
<reference evidence="1 2" key="1">
    <citation type="journal article" date="2014" name="Genome Announc.">
        <title>Draft Genome Sequence of the Antitrypanosomally Active Sponge-Associated Bacterium Actinokineospora sp. Strain EG49.</title>
        <authorList>
            <person name="Harjes J."/>
            <person name="Ryu T."/>
            <person name="Abdelmohsen U.R."/>
            <person name="Moitinho-Silva L."/>
            <person name="Horn H."/>
            <person name="Ravasi T."/>
            <person name="Hentschel U."/>
        </authorList>
    </citation>
    <scope>NUCLEOTIDE SEQUENCE [LARGE SCALE GENOMIC DNA]</scope>
    <source>
        <strain evidence="1 2">EG49</strain>
    </source>
</reference>